<dbReference type="HOGENOM" id="CLU_009388_4_0_1"/>
<dbReference type="PANTHER" id="PTHR39596:SF2">
    <property type="entry name" value="HET DOMAIN PROTEIN (AFU_ORTHOLOGUE AFUA_1G17550)-RELATED"/>
    <property type="match status" value="1"/>
</dbReference>
<reference evidence="2 3" key="1">
    <citation type="submission" date="2013-03" db="EMBL/GenBank/DDBJ databases">
        <title>The Genome Sequence of Cladophialophora carrionii CBS 160.54.</title>
        <authorList>
            <consortium name="The Broad Institute Genomics Platform"/>
            <person name="Cuomo C."/>
            <person name="de Hoog S."/>
            <person name="Gorbushina A."/>
            <person name="Walker B."/>
            <person name="Young S.K."/>
            <person name="Zeng Q."/>
            <person name="Gargeya S."/>
            <person name="Fitzgerald M."/>
            <person name="Haas B."/>
            <person name="Abouelleil A."/>
            <person name="Allen A.W."/>
            <person name="Alvarado L."/>
            <person name="Arachchi H.M."/>
            <person name="Berlin A.M."/>
            <person name="Chapman S.B."/>
            <person name="Gainer-Dewar J."/>
            <person name="Goldberg J."/>
            <person name="Griggs A."/>
            <person name="Gujja S."/>
            <person name="Hansen M."/>
            <person name="Howarth C."/>
            <person name="Imamovic A."/>
            <person name="Ireland A."/>
            <person name="Larimer J."/>
            <person name="McCowan C."/>
            <person name="Murphy C."/>
            <person name="Pearson M."/>
            <person name="Poon T.W."/>
            <person name="Priest M."/>
            <person name="Roberts A."/>
            <person name="Saif S."/>
            <person name="Shea T."/>
            <person name="Sisk P."/>
            <person name="Sykes S."/>
            <person name="Wortman J."/>
            <person name="Nusbaum C."/>
            <person name="Birren B."/>
        </authorList>
    </citation>
    <scope>NUCLEOTIDE SEQUENCE [LARGE SCALE GENOMIC DNA]</scope>
    <source>
        <strain evidence="2 3">CBS 160.54</strain>
    </source>
</reference>
<gene>
    <name evidence="2" type="ORF">G647_02336</name>
</gene>
<name>V9DHY3_9EURO</name>
<dbReference type="GeneID" id="19980829"/>
<protein>
    <recommendedName>
        <fullName evidence="1">Heterokaryon incompatibility domain-containing protein</fullName>
    </recommendedName>
</protein>
<proteinExistence type="predicted"/>
<feature type="domain" description="Heterokaryon incompatibility" evidence="1">
    <location>
        <begin position="310"/>
        <end position="411"/>
    </location>
</feature>
<evidence type="ECO:0000313" key="3">
    <source>
        <dbReference type="Proteomes" id="UP000030678"/>
    </source>
</evidence>
<organism evidence="2 3">
    <name type="scientific">Cladophialophora carrionii CBS 160.54</name>
    <dbReference type="NCBI Taxonomy" id="1279043"/>
    <lineage>
        <taxon>Eukaryota</taxon>
        <taxon>Fungi</taxon>
        <taxon>Dikarya</taxon>
        <taxon>Ascomycota</taxon>
        <taxon>Pezizomycotina</taxon>
        <taxon>Eurotiomycetes</taxon>
        <taxon>Chaetothyriomycetidae</taxon>
        <taxon>Chaetothyriales</taxon>
        <taxon>Herpotrichiellaceae</taxon>
        <taxon>Cladophialophora</taxon>
    </lineage>
</organism>
<dbReference type="Proteomes" id="UP000030678">
    <property type="component" value="Unassembled WGS sequence"/>
</dbReference>
<evidence type="ECO:0000313" key="2">
    <source>
        <dbReference type="EMBL" id="ETI25562.1"/>
    </source>
</evidence>
<dbReference type="AlphaFoldDB" id="V9DHY3"/>
<dbReference type="VEuPathDB" id="FungiDB:G647_02336"/>
<dbReference type="EMBL" id="KB822703">
    <property type="protein sequence ID" value="ETI25562.1"/>
    <property type="molecule type" value="Genomic_DNA"/>
</dbReference>
<sequence>MDHIPLPPGAAPPVVMYVAGDYEPGDFPSFPERKGKSRMLDTLDFSQASPEEWQAFFQTWLYFGCLIEIFKVVGLDVNQNRFVRETESGPVVDSTALHVYIDEWKFRDTAYSRTENRQAVWGRICSILDQVRAALNHPVEVFNKYLATTGAELPNWPNIALSIGLLGRTLQEVGYRLRYAAPKDWHQYKWGSHAILQDRLRRSGWCGAEIKRFLAHEPMDFVYYVGAMTSPRAQDDHGECEETVCRAKAKAASAYRTRHAPGCAGGEACVFWDMPKESIKIVEHRGIPLARWSDGGLEVIRLDKEKAMPYVAISHVWSDGKGNAARNALPTCQLRLIQGKIDKLYSVPRRSPRPVINMYGPKELHAFRDPWRQPVGFWMDTLCVPAGDKELRKQAINQMREIYEGADRVLVLDDWLEDLSLSSSIYEKATRIYLSNWQHRLWTLQEGALAQQLSIQFKDGPMTLDEIKDESFQAESNGPSPQFYCGITRGLSVVPIFNLYFALDKGVVPAVGDLFSPLIPTIQDRATTKLEDETVCMATLLRLDTEGLQTISTSSAERKQMTETEAAIDDARICAARMKKFLCMVGSFEQRIIFNHLPRMTIDGFRWAPRSFLGQSKPLLVATADSGWNRKERHPPATILTERGTNGEDDGSAGGLVVTYPAIKLRNVNPSQLRAGTVYMSRQGHSSFLYRVSLDIPTDYDPAEASQYGSSGYALVTSDVLCKDSEKPIPSIFGILRGQTQSGIHRLQHICLATVEAPDQSEAERQSLKGSGSRAIGISANSEEVISNEETSGEWLKSKKNKWCIL</sequence>
<dbReference type="Pfam" id="PF06985">
    <property type="entry name" value="HET"/>
    <property type="match status" value="1"/>
</dbReference>
<dbReference type="InterPro" id="IPR010730">
    <property type="entry name" value="HET"/>
</dbReference>
<accession>V9DHY3</accession>
<dbReference type="OrthoDB" id="2426273at2759"/>
<dbReference type="PANTHER" id="PTHR39596">
    <property type="match status" value="1"/>
</dbReference>
<dbReference type="RefSeq" id="XP_008724907.1">
    <property type="nucleotide sequence ID" value="XM_008726685.1"/>
</dbReference>
<evidence type="ECO:0000259" key="1">
    <source>
        <dbReference type="Pfam" id="PF06985"/>
    </source>
</evidence>